<dbReference type="Gene3D" id="3.20.80.10">
    <property type="entry name" value="Regulatory factor, effector binding domain"/>
    <property type="match status" value="1"/>
</dbReference>
<dbReference type="Gene3D" id="1.10.1660.10">
    <property type="match status" value="1"/>
</dbReference>
<dbReference type="InterPro" id="IPR011256">
    <property type="entry name" value="Reg_factor_effector_dom_sf"/>
</dbReference>
<dbReference type="GO" id="GO:0003700">
    <property type="term" value="F:DNA-binding transcription factor activity"/>
    <property type="evidence" value="ECO:0007669"/>
    <property type="project" value="InterPro"/>
</dbReference>
<dbReference type="SMART" id="SM00422">
    <property type="entry name" value="HTH_MERR"/>
    <property type="match status" value="1"/>
</dbReference>
<name>A0A1H0PFY1_9BACI</name>
<dbReference type="EMBL" id="FNJU01000001">
    <property type="protein sequence ID" value="SDP03670.1"/>
    <property type="molecule type" value="Genomic_DNA"/>
</dbReference>
<organism evidence="3 4">
    <name type="scientific">Litchfieldia salsa</name>
    <dbReference type="NCBI Taxonomy" id="930152"/>
    <lineage>
        <taxon>Bacteria</taxon>
        <taxon>Bacillati</taxon>
        <taxon>Bacillota</taxon>
        <taxon>Bacilli</taxon>
        <taxon>Bacillales</taxon>
        <taxon>Bacillaceae</taxon>
        <taxon>Litchfieldia</taxon>
    </lineage>
</organism>
<dbReference type="GO" id="GO:0003677">
    <property type="term" value="F:DNA binding"/>
    <property type="evidence" value="ECO:0007669"/>
    <property type="project" value="UniProtKB-KW"/>
</dbReference>
<reference evidence="4" key="1">
    <citation type="submission" date="2016-10" db="EMBL/GenBank/DDBJ databases">
        <authorList>
            <person name="Varghese N."/>
            <person name="Submissions S."/>
        </authorList>
    </citation>
    <scope>NUCLEOTIDE SEQUENCE [LARGE SCALE GENOMIC DNA]</scope>
    <source>
        <strain evidence="4">IBRC-M10078</strain>
    </source>
</reference>
<keyword evidence="1 3" id="KW-0238">DNA-binding</keyword>
<dbReference type="PANTHER" id="PTHR30204">
    <property type="entry name" value="REDOX-CYCLING DRUG-SENSING TRANSCRIPTIONAL ACTIVATOR SOXR"/>
    <property type="match status" value="1"/>
</dbReference>
<dbReference type="SUPFAM" id="SSF55136">
    <property type="entry name" value="Probable bacterial effector-binding domain"/>
    <property type="match status" value="1"/>
</dbReference>
<dbReference type="InterPro" id="IPR000551">
    <property type="entry name" value="MerR-type_HTH_dom"/>
</dbReference>
<protein>
    <submittedName>
        <fullName evidence="3">DNA-binding transcriptional regulator, MerR family</fullName>
    </submittedName>
</protein>
<keyword evidence="4" id="KW-1185">Reference proteome</keyword>
<dbReference type="Pfam" id="PF13411">
    <property type="entry name" value="MerR_1"/>
    <property type="match status" value="1"/>
</dbReference>
<evidence type="ECO:0000313" key="3">
    <source>
        <dbReference type="EMBL" id="SDP03670.1"/>
    </source>
</evidence>
<feature type="domain" description="HTH merR-type" evidence="2">
    <location>
        <begin position="9"/>
        <end position="78"/>
    </location>
</feature>
<dbReference type="AlphaFoldDB" id="A0A1H0PFY1"/>
<gene>
    <name evidence="3" type="ORF">SAMN05216565_101292</name>
</gene>
<dbReference type="Proteomes" id="UP000199159">
    <property type="component" value="Unassembled WGS sequence"/>
</dbReference>
<evidence type="ECO:0000259" key="2">
    <source>
        <dbReference type="PROSITE" id="PS50937"/>
    </source>
</evidence>
<evidence type="ECO:0000313" key="4">
    <source>
        <dbReference type="Proteomes" id="UP000199159"/>
    </source>
</evidence>
<dbReference type="SUPFAM" id="SSF46955">
    <property type="entry name" value="Putative DNA-binding domain"/>
    <property type="match status" value="1"/>
</dbReference>
<sequence length="274" mass="32299">MDMNLQKTHLTTGQFAKLMGVSKDTLFHYDKIGIFSPEMKATNGYRYYSINQLDVFIVISTLKELGMPLIEIKNYLIKRSPHELINLLEKETKNLDEKMNKLQRMKYVMEEKARQTKAAINTNTSDIILEEREEERFILTEALPFTGEKSIYDSMIKHYEFLTIHHIETLHSAGWMIDINHLSTRENPRYDYLYTRVTNTSNHYNFIKKKGSYLVAYHNHGYSNIFDTYEALIKCATNRNLQPQGYFYEEVLLDELSIKGYEDYLIEVSVQVLQ</sequence>
<dbReference type="PANTHER" id="PTHR30204:SF85">
    <property type="entry name" value="MULTIDRUG-EFFLUX TRANSPORTER 2 REGULATOR"/>
    <property type="match status" value="1"/>
</dbReference>
<dbReference type="PROSITE" id="PS50937">
    <property type="entry name" value="HTH_MERR_2"/>
    <property type="match status" value="1"/>
</dbReference>
<accession>A0A1H0PFY1</accession>
<dbReference type="InterPro" id="IPR047057">
    <property type="entry name" value="MerR_fam"/>
</dbReference>
<dbReference type="STRING" id="930152.SAMN05216565_101292"/>
<dbReference type="RefSeq" id="WP_090849350.1">
    <property type="nucleotide sequence ID" value="NZ_FNJU01000001.1"/>
</dbReference>
<evidence type="ECO:0000256" key="1">
    <source>
        <dbReference type="ARBA" id="ARBA00023125"/>
    </source>
</evidence>
<dbReference type="CDD" id="cd04782">
    <property type="entry name" value="HTH_BltR"/>
    <property type="match status" value="1"/>
</dbReference>
<proteinExistence type="predicted"/>
<dbReference type="InterPro" id="IPR009061">
    <property type="entry name" value="DNA-bd_dom_put_sf"/>
</dbReference>
<dbReference type="OrthoDB" id="9773308at2"/>